<name>A0A0J1FUD4_9FIRM</name>
<reference evidence="3 4" key="1">
    <citation type="submission" date="2015-06" db="EMBL/GenBank/DDBJ databases">
        <title>Draft genome of the moderately acidophilic sulfate reducer Candidatus Desulfosporosinus acididurans strain M1.</title>
        <authorList>
            <person name="Poehlein A."/>
            <person name="Petzsch P."/>
            <person name="Johnson B.D."/>
            <person name="Schloemann M."/>
            <person name="Daniel R."/>
            <person name="Muehling M."/>
        </authorList>
    </citation>
    <scope>NUCLEOTIDE SEQUENCE [LARGE SCALE GENOMIC DNA]</scope>
    <source>
        <strain evidence="3 4">M1</strain>
    </source>
</reference>
<dbReference type="SUPFAM" id="SSF53756">
    <property type="entry name" value="UDP-Glycosyltransferase/glycogen phosphorylase"/>
    <property type="match status" value="1"/>
</dbReference>
<dbReference type="GO" id="GO:0016757">
    <property type="term" value="F:glycosyltransferase activity"/>
    <property type="evidence" value="ECO:0007669"/>
    <property type="project" value="UniProtKB-KW"/>
</dbReference>
<dbReference type="InterPro" id="IPR028098">
    <property type="entry name" value="Glyco_trans_4-like_N"/>
</dbReference>
<keyword evidence="4" id="KW-1185">Reference proteome</keyword>
<dbReference type="CDD" id="cd03801">
    <property type="entry name" value="GT4_PimA-like"/>
    <property type="match status" value="1"/>
</dbReference>
<dbReference type="EC" id="2.4.1.301" evidence="3"/>
<organism evidence="3 4">
    <name type="scientific">Desulfosporosinus acididurans</name>
    <dbReference type="NCBI Taxonomy" id="476652"/>
    <lineage>
        <taxon>Bacteria</taxon>
        <taxon>Bacillati</taxon>
        <taxon>Bacillota</taxon>
        <taxon>Clostridia</taxon>
        <taxon>Eubacteriales</taxon>
        <taxon>Desulfitobacteriaceae</taxon>
        <taxon>Desulfosporosinus</taxon>
    </lineage>
</organism>
<accession>A0A0J1FUD4</accession>
<keyword evidence="3" id="KW-0808">Transferase</keyword>
<dbReference type="Proteomes" id="UP000036356">
    <property type="component" value="Unassembled WGS sequence"/>
</dbReference>
<evidence type="ECO:0000313" key="4">
    <source>
        <dbReference type="Proteomes" id="UP000036356"/>
    </source>
</evidence>
<dbReference type="PANTHER" id="PTHR12526">
    <property type="entry name" value="GLYCOSYLTRANSFERASE"/>
    <property type="match status" value="1"/>
</dbReference>
<dbReference type="InterPro" id="IPR001296">
    <property type="entry name" value="Glyco_trans_1"/>
</dbReference>
<evidence type="ECO:0000313" key="3">
    <source>
        <dbReference type="EMBL" id="KLU67044.1"/>
    </source>
</evidence>
<sequence length="387" mass="42500">MIILIPSIPKFQVEGKMTSLMKTFKILHIIGGGEIGGAEQHVLTLLQNLDQSHFLPSLVCLTQGPFAALAEPVVPTQTFSMRHPLDLSLLPSLMRWIRQQNIDLVHTHGSRANLLGRLGAGLLKLPNVTTVHSSLAHDYLSPWSARLAIGLDRLTLPLTSSIITVSRYLANEVSSRGGKHLTTIYNGQAPVPLIDASILRDRFRKQWGIPNDALVLGTIGRLHPTKGHVYLCRAASELSRRFPRLHLLIIGEGPLHASLESELQKTSLSYTLAGYLPQAYRALPAMDIFVLPSVSEGMGLVLLEAMQIGIPIVASDVGGIPEIVRPEKEALLVPPENVPELIKACTLLLENPELAHSLVSSGQRRWSLFSIEEMVRATEELYRMLLA</sequence>
<dbReference type="PATRIC" id="fig|476652.3.peg.1008"/>
<feature type="domain" description="Glycosyl transferase family 1" evidence="1">
    <location>
        <begin position="201"/>
        <end position="364"/>
    </location>
</feature>
<keyword evidence="3" id="KW-0328">Glycosyltransferase</keyword>
<dbReference type="Gene3D" id="3.40.50.2000">
    <property type="entry name" value="Glycogen Phosphorylase B"/>
    <property type="match status" value="2"/>
</dbReference>
<dbReference type="AlphaFoldDB" id="A0A0J1FUD4"/>
<protein>
    <submittedName>
        <fullName evidence="3">Alpha-D-kanosaminyltransferase</fullName>
        <ecNumber evidence="3">2.4.1.301</ecNumber>
    </submittedName>
</protein>
<evidence type="ECO:0000259" key="1">
    <source>
        <dbReference type="Pfam" id="PF00534"/>
    </source>
</evidence>
<evidence type="ECO:0000259" key="2">
    <source>
        <dbReference type="Pfam" id="PF13439"/>
    </source>
</evidence>
<dbReference type="PANTHER" id="PTHR12526:SF630">
    <property type="entry name" value="GLYCOSYLTRANSFERASE"/>
    <property type="match status" value="1"/>
</dbReference>
<gene>
    <name evidence="3" type="primary">kanE</name>
    <name evidence="3" type="ORF">DEAC_c09780</name>
</gene>
<dbReference type="Pfam" id="PF00534">
    <property type="entry name" value="Glycos_transf_1"/>
    <property type="match status" value="1"/>
</dbReference>
<proteinExistence type="predicted"/>
<dbReference type="Pfam" id="PF13439">
    <property type="entry name" value="Glyco_transf_4"/>
    <property type="match status" value="1"/>
</dbReference>
<comment type="caution">
    <text evidence="3">The sequence shown here is derived from an EMBL/GenBank/DDBJ whole genome shotgun (WGS) entry which is preliminary data.</text>
</comment>
<dbReference type="EMBL" id="LDZY01000003">
    <property type="protein sequence ID" value="KLU67044.1"/>
    <property type="molecule type" value="Genomic_DNA"/>
</dbReference>
<feature type="domain" description="Glycosyltransferase subfamily 4-like N-terminal" evidence="2">
    <location>
        <begin position="35"/>
        <end position="187"/>
    </location>
</feature>
<dbReference type="STRING" id="476652.DEAC_c09780"/>